<organism evidence="1 2">
    <name type="scientific">Luteococcus sanguinis</name>
    <dbReference type="NCBI Taxonomy" id="174038"/>
    <lineage>
        <taxon>Bacteria</taxon>
        <taxon>Bacillati</taxon>
        <taxon>Actinomycetota</taxon>
        <taxon>Actinomycetes</taxon>
        <taxon>Propionibacteriales</taxon>
        <taxon>Propionibacteriaceae</taxon>
        <taxon>Luteococcus</taxon>
    </lineage>
</organism>
<evidence type="ECO:0000313" key="1">
    <source>
        <dbReference type="EMBL" id="MFC6396278.1"/>
    </source>
</evidence>
<name>A0ABW1WYD6_9ACTN</name>
<proteinExistence type="predicted"/>
<reference evidence="2" key="1">
    <citation type="journal article" date="2019" name="Int. J. Syst. Evol. Microbiol.">
        <title>The Global Catalogue of Microorganisms (GCM) 10K type strain sequencing project: providing services to taxonomists for standard genome sequencing and annotation.</title>
        <authorList>
            <consortium name="The Broad Institute Genomics Platform"/>
            <consortium name="The Broad Institute Genome Sequencing Center for Infectious Disease"/>
            <person name="Wu L."/>
            <person name="Ma J."/>
        </authorList>
    </citation>
    <scope>NUCLEOTIDE SEQUENCE [LARGE SCALE GENOMIC DNA]</scope>
    <source>
        <strain evidence="2">CGMCC 1.15277</strain>
    </source>
</reference>
<comment type="caution">
    <text evidence="1">The sequence shown here is derived from an EMBL/GenBank/DDBJ whole genome shotgun (WGS) entry which is preliminary data.</text>
</comment>
<sequence length="117" mass="12515">MGGTDGGHRPAPAAGLLQPSTLARHFRLALGLVEDALRTAAQAGPVEHYREGAVPSARGYGGFGGVVEEMQTRLVAEMQHENDEVLSDDDPREICEVANRLVLVGPSTRESMPRRAL</sequence>
<protein>
    <submittedName>
        <fullName evidence="1">Uncharacterized protein</fullName>
    </submittedName>
</protein>
<gene>
    <name evidence="1" type="ORF">ACFP57_04645</name>
</gene>
<dbReference type="Proteomes" id="UP001596266">
    <property type="component" value="Unassembled WGS sequence"/>
</dbReference>
<keyword evidence="2" id="KW-1185">Reference proteome</keyword>
<dbReference type="EMBL" id="JBHSUA010000009">
    <property type="protein sequence ID" value="MFC6396278.1"/>
    <property type="molecule type" value="Genomic_DNA"/>
</dbReference>
<accession>A0ABW1WYD6</accession>
<dbReference type="RefSeq" id="WP_343885087.1">
    <property type="nucleotide sequence ID" value="NZ_BAAAKI010000004.1"/>
</dbReference>
<evidence type="ECO:0000313" key="2">
    <source>
        <dbReference type="Proteomes" id="UP001596266"/>
    </source>
</evidence>